<evidence type="ECO:0000256" key="2">
    <source>
        <dbReference type="ARBA" id="ARBA00004174"/>
    </source>
</evidence>
<sequence>MFQITLLSVATVIFLIWTWLKTRLNYWRRLGVKTPPYSLLFGNIKTLALRQESFARHQQAMYELSKSQRLSYAGYYLLWTPMFLPVDNDIIKSIMQVDFEHFIDRGMYSNEKVDPLSSHLFSLEGKKWKLLRNKLSPTFTSGKMKMMYETIVNCTPGLLDAMDKELVHAVDIKEIFARFTTDVIGTCAFGLSCDSMRNPNSEFRIKGKEIFKSGILENLKQMMSYIMPEFSKLLGFKIVPEDVSKFFMEIVKDTVAYREKHNTYRKDFMNLLIQLKNKGKLVDDQKLMEQNITDSQNKITMEEIAAQAFIFFEAGFETSSTTMTFCFYELAKNKSIQDRVRKEIRDVSSKYNGEVTYDAIMDMNYLDQVLNETLRKYPPLPCLHRKCNKTYKVPGADLILEKGMRVTIPVIGIHHDPDYYPDPGKFDPDRFTEENKRNRKQFTFLPFGDGPRICIGARFGIMQAKIGLIAVLLNYEVSINAKTVEPLTFEPESFILTTKGGLWLNVEKLSSEKIFLMKQEEYTEISG</sequence>
<dbReference type="Pfam" id="PF00067">
    <property type="entry name" value="p450"/>
    <property type="match status" value="1"/>
</dbReference>
<dbReference type="PRINTS" id="PR00463">
    <property type="entry name" value="EP450I"/>
</dbReference>
<dbReference type="GO" id="GO:0004497">
    <property type="term" value="F:monooxygenase activity"/>
    <property type="evidence" value="ECO:0007669"/>
    <property type="project" value="UniProtKB-KW"/>
</dbReference>
<dbReference type="AlphaFoldDB" id="A0AAW1UYY9"/>
<protein>
    <recommendedName>
        <fullName evidence="17">Cytochrome P450</fullName>
    </recommendedName>
</protein>
<evidence type="ECO:0000256" key="10">
    <source>
        <dbReference type="ARBA" id="ARBA00023004"/>
    </source>
</evidence>
<dbReference type="GO" id="GO:0005789">
    <property type="term" value="C:endoplasmic reticulum membrane"/>
    <property type="evidence" value="ECO:0007669"/>
    <property type="project" value="UniProtKB-SubCell"/>
</dbReference>
<dbReference type="PANTHER" id="PTHR24292:SF100">
    <property type="entry name" value="CYTOCHROME P450 6A16, ISOFORM B-RELATED"/>
    <property type="match status" value="1"/>
</dbReference>
<dbReference type="FunFam" id="1.10.630.10:FF:000042">
    <property type="entry name" value="Cytochrome P450"/>
    <property type="match status" value="1"/>
</dbReference>
<dbReference type="PANTHER" id="PTHR24292">
    <property type="entry name" value="CYTOCHROME P450"/>
    <property type="match status" value="1"/>
</dbReference>
<reference evidence="15 16" key="1">
    <citation type="submission" date="2023-03" db="EMBL/GenBank/DDBJ databases">
        <title>Genome insight into feeding habits of ladybird beetles.</title>
        <authorList>
            <person name="Li H.-S."/>
            <person name="Huang Y.-H."/>
            <person name="Pang H."/>
        </authorList>
    </citation>
    <scope>NUCLEOTIDE SEQUENCE [LARGE SCALE GENOMIC DNA]</scope>
    <source>
        <strain evidence="15">SYSU_2023b</strain>
        <tissue evidence="15">Whole body</tissue>
    </source>
</reference>
<dbReference type="InterPro" id="IPR002401">
    <property type="entry name" value="Cyt_P450_E_grp-I"/>
</dbReference>
<evidence type="ECO:0000256" key="1">
    <source>
        <dbReference type="ARBA" id="ARBA00001971"/>
    </source>
</evidence>
<dbReference type="GO" id="GO:0016705">
    <property type="term" value="F:oxidoreductase activity, acting on paired donors, with incorporation or reduction of molecular oxygen"/>
    <property type="evidence" value="ECO:0007669"/>
    <property type="project" value="InterPro"/>
</dbReference>
<dbReference type="GO" id="GO:0005506">
    <property type="term" value="F:iron ion binding"/>
    <property type="evidence" value="ECO:0007669"/>
    <property type="project" value="InterPro"/>
</dbReference>
<evidence type="ECO:0000256" key="3">
    <source>
        <dbReference type="ARBA" id="ARBA00004406"/>
    </source>
</evidence>
<evidence type="ECO:0000256" key="5">
    <source>
        <dbReference type="ARBA" id="ARBA00022617"/>
    </source>
</evidence>
<keyword evidence="10 13" id="KW-0408">Iron</keyword>
<name>A0AAW1UYY9_9CUCU</name>
<comment type="caution">
    <text evidence="15">The sequence shown here is derived from an EMBL/GenBank/DDBJ whole genome shotgun (WGS) entry which is preliminary data.</text>
</comment>
<dbReference type="InterPro" id="IPR017972">
    <property type="entry name" value="Cyt_P450_CS"/>
</dbReference>
<evidence type="ECO:0000256" key="4">
    <source>
        <dbReference type="ARBA" id="ARBA00010617"/>
    </source>
</evidence>
<dbReference type="Proteomes" id="UP001431783">
    <property type="component" value="Unassembled WGS sequence"/>
</dbReference>
<comment type="subcellular location">
    <subcellularLocation>
        <location evidence="3">Endoplasmic reticulum membrane</location>
        <topology evidence="3">Peripheral membrane protein</topology>
    </subcellularLocation>
    <subcellularLocation>
        <location evidence="2">Microsome membrane</location>
        <topology evidence="2">Peripheral membrane protein</topology>
    </subcellularLocation>
</comment>
<keyword evidence="7" id="KW-0256">Endoplasmic reticulum</keyword>
<evidence type="ECO:0000313" key="16">
    <source>
        <dbReference type="Proteomes" id="UP001431783"/>
    </source>
</evidence>
<comment type="cofactor">
    <cofactor evidence="1 13">
        <name>heme</name>
        <dbReference type="ChEBI" id="CHEBI:30413"/>
    </cofactor>
</comment>
<keyword evidence="5 13" id="KW-0349">Heme</keyword>
<accession>A0AAW1UYY9</accession>
<keyword evidence="9 14" id="KW-0560">Oxidoreductase</keyword>
<comment type="similarity">
    <text evidence="4 14">Belongs to the cytochrome P450 family.</text>
</comment>
<proteinExistence type="inferred from homology"/>
<dbReference type="CDD" id="cd11056">
    <property type="entry name" value="CYP6-like"/>
    <property type="match status" value="1"/>
</dbReference>
<dbReference type="InterPro" id="IPR036396">
    <property type="entry name" value="Cyt_P450_sf"/>
</dbReference>
<evidence type="ECO:0000313" key="15">
    <source>
        <dbReference type="EMBL" id="KAK9884789.1"/>
    </source>
</evidence>
<evidence type="ECO:0000256" key="8">
    <source>
        <dbReference type="ARBA" id="ARBA00022848"/>
    </source>
</evidence>
<evidence type="ECO:0008006" key="17">
    <source>
        <dbReference type="Google" id="ProtNLM"/>
    </source>
</evidence>
<keyword evidence="6 13" id="KW-0479">Metal-binding</keyword>
<keyword evidence="12" id="KW-0472">Membrane</keyword>
<evidence type="ECO:0000256" key="9">
    <source>
        <dbReference type="ARBA" id="ARBA00023002"/>
    </source>
</evidence>
<evidence type="ECO:0000256" key="12">
    <source>
        <dbReference type="ARBA" id="ARBA00023136"/>
    </source>
</evidence>
<dbReference type="GO" id="GO:0020037">
    <property type="term" value="F:heme binding"/>
    <property type="evidence" value="ECO:0007669"/>
    <property type="project" value="InterPro"/>
</dbReference>
<dbReference type="EMBL" id="JARQZJ010000094">
    <property type="protein sequence ID" value="KAK9884789.1"/>
    <property type="molecule type" value="Genomic_DNA"/>
</dbReference>
<keyword evidence="16" id="KW-1185">Reference proteome</keyword>
<organism evidence="15 16">
    <name type="scientific">Henosepilachna vigintioctopunctata</name>
    <dbReference type="NCBI Taxonomy" id="420089"/>
    <lineage>
        <taxon>Eukaryota</taxon>
        <taxon>Metazoa</taxon>
        <taxon>Ecdysozoa</taxon>
        <taxon>Arthropoda</taxon>
        <taxon>Hexapoda</taxon>
        <taxon>Insecta</taxon>
        <taxon>Pterygota</taxon>
        <taxon>Neoptera</taxon>
        <taxon>Endopterygota</taxon>
        <taxon>Coleoptera</taxon>
        <taxon>Polyphaga</taxon>
        <taxon>Cucujiformia</taxon>
        <taxon>Coccinelloidea</taxon>
        <taxon>Coccinellidae</taxon>
        <taxon>Epilachninae</taxon>
        <taxon>Epilachnini</taxon>
        <taxon>Henosepilachna</taxon>
    </lineage>
</organism>
<feature type="binding site" description="axial binding residue" evidence="13">
    <location>
        <position position="454"/>
    </location>
    <ligand>
        <name>heme</name>
        <dbReference type="ChEBI" id="CHEBI:30413"/>
    </ligand>
    <ligandPart>
        <name>Fe</name>
        <dbReference type="ChEBI" id="CHEBI:18248"/>
    </ligandPart>
</feature>
<dbReference type="SUPFAM" id="SSF48264">
    <property type="entry name" value="Cytochrome P450"/>
    <property type="match status" value="1"/>
</dbReference>
<dbReference type="Gene3D" id="1.10.630.10">
    <property type="entry name" value="Cytochrome P450"/>
    <property type="match status" value="1"/>
</dbReference>
<evidence type="ECO:0000256" key="14">
    <source>
        <dbReference type="RuleBase" id="RU000461"/>
    </source>
</evidence>
<dbReference type="InterPro" id="IPR001128">
    <property type="entry name" value="Cyt_P450"/>
</dbReference>
<dbReference type="PRINTS" id="PR00385">
    <property type="entry name" value="P450"/>
</dbReference>
<evidence type="ECO:0000256" key="7">
    <source>
        <dbReference type="ARBA" id="ARBA00022824"/>
    </source>
</evidence>
<dbReference type="InterPro" id="IPR050476">
    <property type="entry name" value="Insect_CytP450_Detox"/>
</dbReference>
<dbReference type="PROSITE" id="PS00086">
    <property type="entry name" value="CYTOCHROME_P450"/>
    <property type="match status" value="1"/>
</dbReference>
<evidence type="ECO:0000256" key="13">
    <source>
        <dbReference type="PIRSR" id="PIRSR602401-1"/>
    </source>
</evidence>
<keyword evidence="11 14" id="KW-0503">Monooxygenase</keyword>
<gene>
    <name evidence="15" type="ORF">WA026_009014</name>
</gene>
<evidence type="ECO:0000256" key="11">
    <source>
        <dbReference type="ARBA" id="ARBA00023033"/>
    </source>
</evidence>
<keyword evidence="8" id="KW-0492">Microsome</keyword>
<evidence type="ECO:0000256" key="6">
    <source>
        <dbReference type="ARBA" id="ARBA00022723"/>
    </source>
</evidence>